<evidence type="ECO:0000313" key="1">
    <source>
        <dbReference type="EMBL" id="OQD52727.1"/>
    </source>
</evidence>
<protein>
    <submittedName>
        <fullName evidence="1">Uncharacterized protein</fullName>
    </submittedName>
</protein>
<evidence type="ECO:0000313" key="2">
    <source>
        <dbReference type="Proteomes" id="UP000184286"/>
    </source>
</evidence>
<dbReference type="OrthoDB" id="4227975at2"/>
<reference evidence="1 2" key="2">
    <citation type="submission" date="2017-02" db="EMBL/GenBank/DDBJ databases">
        <title>Draft genome sequence of Streptomyces phaeoluteigriseus type strain DSM41896.</title>
        <authorList>
            <person name="Salih T.S."/>
            <person name="Algora Gallardo L."/>
            <person name="Melo Santos T."/>
            <person name="Filgueira Martinez S."/>
            <person name="Herron P.R."/>
        </authorList>
    </citation>
    <scope>NUCLEOTIDE SEQUENCE [LARGE SCALE GENOMIC DNA]</scope>
    <source>
        <strain evidence="1 2">DSM 41896</strain>
    </source>
</reference>
<dbReference type="AlphaFoldDB" id="A0A1V6MK94"/>
<dbReference type="Proteomes" id="UP000184286">
    <property type="component" value="Unassembled WGS sequence"/>
</dbReference>
<organism evidence="1 2">
    <name type="scientific">Streptomyces phaeoluteigriseus</name>
    <dbReference type="NCBI Taxonomy" id="114686"/>
    <lineage>
        <taxon>Bacteria</taxon>
        <taxon>Bacillati</taxon>
        <taxon>Actinomycetota</taxon>
        <taxon>Actinomycetes</taxon>
        <taxon>Kitasatosporales</taxon>
        <taxon>Streptomycetaceae</taxon>
        <taxon>Streptomyces</taxon>
        <taxon>Streptomyces aurantiacus group</taxon>
    </lineage>
</organism>
<sequence length="188" mass="20423">MKTATNIPRSATAPTGRPHPLLTAAAVAETAREHTDRPLTAAERGNDWMFRWGCTPDCINDHEGPGAEWHTAGRVATALRDLDSSSSPDENARVPWLAAQVVISSDKPQAYGRQTRVWLDYGTTTGELSPAEARQALEAMRGFVADLESVVVRAEESAADDFDGDPEIARLDSEATNRRIRAITEARA</sequence>
<gene>
    <name evidence="1" type="ORF">BM536_031955</name>
</gene>
<dbReference type="EMBL" id="MPOH02000019">
    <property type="protein sequence ID" value="OQD52727.1"/>
    <property type="molecule type" value="Genomic_DNA"/>
</dbReference>
<proteinExistence type="predicted"/>
<comment type="caution">
    <text evidence="1">The sequence shown here is derived from an EMBL/GenBank/DDBJ whole genome shotgun (WGS) entry which is preliminary data.</text>
</comment>
<name>A0A1V6MK94_9ACTN</name>
<accession>A0A1V6MK94</accession>
<reference evidence="2" key="1">
    <citation type="submission" date="2016-11" db="EMBL/GenBank/DDBJ databases">
        <authorList>
            <person name="Schniete J.K."/>
            <person name="Salih T."/>
            <person name="Algora Gallardo L."/>
            <person name="Martinez Fernandez S."/>
            <person name="Herron P.R."/>
        </authorList>
    </citation>
    <scope>NUCLEOTIDE SEQUENCE [LARGE SCALE GENOMIC DNA]</scope>
    <source>
        <strain evidence="2">DSM 41896</strain>
    </source>
</reference>